<evidence type="ECO:0000256" key="1">
    <source>
        <dbReference type="ARBA" id="ARBA00022649"/>
    </source>
</evidence>
<dbReference type="SUPFAM" id="SSF47598">
    <property type="entry name" value="Ribbon-helix-helix"/>
    <property type="match status" value="1"/>
</dbReference>
<name>A0A1J5QG63_9ZZZZ</name>
<reference evidence="2" key="1">
    <citation type="submission" date="2016-10" db="EMBL/GenBank/DDBJ databases">
        <title>Sequence of Gallionella enrichment culture.</title>
        <authorList>
            <person name="Poehlein A."/>
            <person name="Muehling M."/>
            <person name="Daniel R."/>
        </authorList>
    </citation>
    <scope>NUCLEOTIDE SEQUENCE</scope>
</reference>
<dbReference type="EMBL" id="MLJW01000793">
    <property type="protein sequence ID" value="OIQ82537.1"/>
    <property type="molecule type" value="Genomic_DNA"/>
</dbReference>
<proteinExistence type="predicted"/>
<dbReference type="GO" id="GO:0006355">
    <property type="term" value="P:regulation of DNA-templated transcription"/>
    <property type="evidence" value="ECO:0007669"/>
    <property type="project" value="InterPro"/>
</dbReference>
<comment type="caution">
    <text evidence="2">The sequence shown here is derived from an EMBL/GenBank/DDBJ whole genome shotgun (WGS) entry which is preliminary data.</text>
</comment>
<dbReference type="PANTHER" id="PTHR35401">
    <property type="entry name" value="COPG FAMILY HELIX-TURN-HELIX PROTEIN-RELATED-RELATED"/>
    <property type="match status" value="1"/>
</dbReference>
<keyword evidence="1" id="KW-1277">Toxin-antitoxin system</keyword>
<dbReference type="Gene3D" id="1.20.5.780">
    <property type="entry name" value="Single helix bin"/>
    <property type="match status" value="1"/>
</dbReference>
<evidence type="ECO:0000313" key="2">
    <source>
        <dbReference type="EMBL" id="OIQ82537.1"/>
    </source>
</evidence>
<dbReference type="InterPro" id="IPR014795">
    <property type="entry name" value="TacA_1-like"/>
</dbReference>
<organism evidence="2">
    <name type="scientific">mine drainage metagenome</name>
    <dbReference type="NCBI Taxonomy" id="410659"/>
    <lineage>
        <taxon>unclassified sequences</taxon>
        <taxon>metagenomes</taxon>
        <taxon>ecological metagenomes</taxon>
    </lineage>
</organism>
<dbReference type="PANTHER" id="PTHR35401:SF2">
    <property type="entry name" value="ABC-TYPE TRANSPORT SYSTEM"/>
    <property type="match status" value="1"/>
</dbReference>
<dbReference type="AlphaFoldDB" id="A0A1J5QG63"/>
<evidence type="ECO:0008006" key="3">
    <source>
        <dbReference type="Google" id="ProtNLM"/>
    </source>
</evidence>
<accession>A0A1J5QG63</accession>
<sequence length="93" mass="10297">MSTTLRQARMELRTSESMKELLVKAASLDGMDLTAFVLVSAIEKARQVVRDHANINLSNQGQLNLVQALRNTDQPTPAMKELMALPALEKFDA</sequence>
<gene>
    <name evidence="2" type="ORF">GALL_356710</name>
</gene>
<dbReference type="InterPro" id="IPR010985">
    <property type="entry name" value="Ribbon_hlx_hlx"/>
</dbReference>
<dbReference type="Pfam" id="PF08681">
    <property type="entry name" value="TacA1"/>
    <property type="match status" value="1"/>
</dbReference>
<protein>
    <recommendedName>
        <fullName evidence="3">Protein containing DUF1778</fullName>
    </recommendedName>
</protein>